<sequence length="151" mass="17598">MSSFPGSIYERFLVDIFIEADFNNLGVLDVRKLRAALAATITYLRYRTISLRTTDMLMALVDIGRRGFLNMQQFFLLHQVVNRLWKSFRLYDLNNSGWIRHSDVRAAVNNGLQLSDQQMNEVLGHGEHRIWVSLDQYLQLCVLSILSRYNV</sequence>
<evidence type="ECO:0008006" key="3">
    <source>
        <dbReference type="Google" id="ProtNLM"/>
    </source>
</evidence>
<name>A0A9D4TBS2_RHISA</name>
<gene>
    <name evidence="1" type="ORF">HPB52_022281</name>
</gene>
<comment type="caution">
    <text evidence="1">The sequence shown here is derived from an EMBL/GenBank/DDBJ whole genome shotgun (WGS) entry which is preliminary data.</text>
</comment>
<reference evidence="1" key="2">
    <citation type="submission" date="2021-09" db="EMBL/GenBank/DDBJ databases">
        <authorList>
            <person name="Jia N."/>
            <person name="Wang J."/>
            <person name="Shi W."/>
            <person name="Du L."/>
            <person name="Sun Y."/>
            <person name="Zhan W."/>
            <person name="Jiang J."/>
            <person name="Wang Q."/>
            <person name="Zhang B."/>
            <person name="Ji P."/>
            <person name="Sakyi L.B."/>
            <person name="Cui X."/>
            <person name="Yuan T."/>
            <person name="Jiang B."/>
            <person name="Yang W."/>
            <person name="Lam T.T.-Y."/>
            <person name="Chang Q."/>
            <person name="Ding S."/>
            <person name="Wang X."/>
            <person name="Zhu J."/>
            <person name="Ruan X."/>
            <person name="Zhao L."/>
            <person name="Wei J."/>
            <person name="Que T."/>
            <person name="Du C."/>
            <person name="Cheng J."/>
            <person name="Dai P."/>
            <person name="Han X."/>
            <person name="Huang E."/>
            <person name="Gao Y."/>
            <person name="Liu J."/>
            <person name="Shao H."/>
            <person name="Ye R."/>
            <person name="Li L."/>
            <person name="Wei W."/>
            <person name="Wang X."/>
            <person name="Wang C."/>
            <person name="Huo Q."/>
            <person name="Li W."/>
            <person name="Guo W."/>
            <person name="Chen H."/>
            <person name="Chen S."/>
            <person name="Zhou L."/>
            <person name="Zhou L."/>
            <person name="Ni X."/>
            <person name="Tian J."/>
            <person name="Zhou Y."/>
            <person name="Sheng Y."/>
            <person name="Liu T."/>
            <person name="Pan Y."/>
            <person name="Xia L."/>
            <person name="Li J."/>
            <person name="Zhao F."/>
            <person name="Cao W."/>
        </authorList>
    </citation>
    <scope>NUCLEOTIDE SEQUENCE</scope>
    <source>
        <strain evidence="1">Rsan-2018</strain>
        <tissue evidence="1">Larvae</tissue>
    </source>
</reference>
<proteinExistence type="predicted"/>
<organism evidence="1 2">
    <name type="scientific">Rhipicephalus sanguineus</name>
    <name type="common">Brown dog tick</name>
    <name type="synonym">Ixodes sanguineus</name>
    <dbReference type="NCBI Taxonomy" id="34632"/>
    <lineage>
        <taxon>Eukaryota</taxon>
        <taxon>Metazoa</taxon>
        <taxon>Ecdysozoa</taxon>
        <taxon>Arthropoda</taxon>
        <taxon>Chelicerata</taxon>
        <taxon>Arachnida</taxon>
        <taxon>Acari</taxon>
        <taxon>Parasitiformes</taxon>
        <taxon>Ixodida</taxon>
        <taxon>Ixodoidea</taxon>
        <taxon>Ixodidae</taxon>
        <taxon>Rhipicephalinae</taxon>
        <taxon>Rhipicephalus</taxon>
        <taxon>Rhipicephalus</taxon>
    </lineage>
</organism>
<dbReference type="OrthoDB" id="6506382at2759"/>
<reference evidence="1" key="1">
    <citation type="journal article" date="2020" name="Cell">
        <title>Large-Scale Comparative Analyses of Tick Genomes Elucidate Their Genetic Diversity and Vector Capacities.</title>
        <authorList>
            <consortium name="Tick Genome and Microbiome Consortium (TIGMIC)"/>
            <person name="Jia N."/>
            <person name="Wang J."/>
            <person name="Shi W."/>
            <person name="Du L."/>
            <person name="Sun Y."/>
            <person name="Zhan W."/>
            <person name="Jiang J.F."/>
            <person name="Wang Q."/>
            <person name="Zhang B."/>
            <person name="Ji P."/>
            <person name="Bell-Sakyi L."/>
            <person name="Cui X.M."/>
            <person name="Yuan T.T."/>
            <person name="Jiang B.G."/>
            <person name="Yang W.F."/>
            <person name="Lam T.T."/>
            <person name="Chang Q.C."/>
            <person name="Ding S.J."/>
            <person name="Wang X.J."/>
            <person name="Zhu J.G."/>
            <person name="Ruan X.D."/>
            <person name="Zhao L."/>
            <person name="Wei J.T."/>
            <person name="Ye R.Z."/>
            <person name="Que T.C."/>
            <person name="Du C.H."/>
            <person name="Zhou Y.H."/>
            <person name="Cheng J.X."/>
            <person name="Dai P.F."/>
            <person name="Guo W.B."/>
            <person name="Han X.H."/>
            <person name="Huang E.J."/>
            <person name="Li L.F."/>
            <person name="Wei W."/>
            <person name="Gao Y.C."/>
            <person name="Liu J.Z."/>
            <person name="Shao H.Z."/>
            <person name="Wang X."/>
            <person name="Wang C.C."/>
            <person name="Yang T.C."/>
            <person name="Huo Q.B."/>
            <person name="Li W."/>
            <person name="Chen H.Y."/>
            <person name="Chen S.E."/>
            <person name="Zhou L.G."/>
            <person name="Ni X.B."/>
            <person name="Tian J.H."/>
            <person name="Sheng Y."/>
            <person name="Liu T."/>
            <person name="Pan Y.S."/>
            <person name="Xia L.Y."/>
            <person name="Li J."/>
            <person name="Zhao F."/>
            <person name="Cao W.C."/>
        </authorList>
    </citation>
    <scope>NUCLEOTIDE SEQUENCE</scope>
    <source>
        <strain evidence="1">Rsan-2018</strain>
    </source>
</reference>
<keyword evidence="2" id="KW-1185">Reference proteome</keyword>
<dbReference type="Proteomes" id="UP000821837">
    <property type="component" value="Chromosome 1"/>
</dbReference>
<accession>A0A9D4TBS2</accession>
<evidence type="ECO:0000313" key="1">
    <source>
        <dbReference type="EMBL" id="KAH7984560.1"/>
    </source>
</evidence>
<protein>
    <recommendedName>
        <fullName evidence="3">EF-hand domain-containing protein</fullName>
    </recommendedName>
</protein>
<evidence type="ECO:0000313" key="2">
    <source>
        <dbReference type="Proteomes" id="UP000821837"/>
    </source>
</evidence>
<dbReference type="InterPro" id="IPR011992">
    <property type="entry name" value="EF-hand-dom_pair"/>
</dbReference>
<dbReference type="SUPFAM" id="SSF47473">
    <property type="entry name" value="EF-hand"/>
    <property type="match status" value="1"/>
</dbReference>
<dbReference type="Gene3D" id="1.10.238.10">
    <property type="entry name" value="EF-hand"/>
    <property type="match status" value="1"/>
</dbReference>
<dbReference type="VEuPathDB" id="VectorBase:RSAN_030424"/>
<dbReference type="AlphaFoldDB" id="A0A9D4TBS2"/>
<dbReference type="EMBL" id="JABSTV010001245">
    <property type="protein sequence ID" value="KAH7984560.1"/>
    <property type="molecule type" value="Genomic_DNA"/>
</dbReference>